<proteinExistence type="predicted"/>
<reference evidence="2" key="1">
    <citation type="journal article" date="2019" name="Sci. Rep.">
        <title>Draft genome of Tanacetum cinerariifolium, the natural source of mosquito coil.</title>
        <authorList>
            <person name="Yamashiro T."/>
            <person name="Shiraishi A."/>
            <person name="Satake H."/>
            <person name="Nakayama K."/>
        </authorList>
    </citation>
    <scope>NUCLEOTIDE SEQUENCE</scope>
</reference>
<organism evidence="2">
    <name type="scientific">Tanacetum cinerariifolium</name>
    <name type="common">Dalmatian daisy</name>
    <name type="synonym">Chrysanthemum cinerariifolium</name>
    <dbReference type="NCBI Taxonomy" id="118510"/>
    <lineage>
        <taxon>Eukaryota</taxon>
        <taxon>Viridiplantae</taxon>
        <taxon>Streptophyta</taxon>
        <taxon>Embryophyta</taxon>
        <taxon>Tracheophyta</taxon>
        <taxon>Spermatophyta</taxon>
        <taxon>Magnoliopsida</taxon>
        <taxon>eudicotyledons</taxon>
        <taxon>Gunneridae</taxon>
        <taxon>Pentapetalae</taxon>
        <taxon>asterids</taxon>
        <taxon>campanulids</taxon>
        <taxon>Asterales</taxon>
        <taxon>Asteraceae</taxon>
        <taxon>Asteroideae</taxon>
        <taxon>Anthemideae</taxon>
        <taxon>Anthemidinae</taxon>
        <taxon>Tanacetum</taxon>
    </lineage>
</organism>
<gene>
    <name evidence="2" type="ORF">Tci_644995</name>
</gene>
<evidence type="ECO:0000313" key="2">
    <source>
        <dbReference type="EMBL" id="GFA73023.1"/>
    </source>
</evidence>
<feature type="compositionally biased region" description="Polar residues" evidence="1">
    <location>
        <begin position="168"/>
        <end position="179"/>
    </location>
</feature>
<protein>
    <submittedName>
        <fullName evidence="2">Uncharacterized protein</fullName>
    </submittedName>
</protein>
<evidence type="ECO:0000256" key="1">
    <source>
        <dbReference type="SAM" id="MobiDB-lite"/>
    </source>
</evidence>
<accession>A0A699K6K8</accession>
<dbReference type="AlphaFoldDB" id="A0A699K6K8"/>
<feature type="region of interest" description="Disordered" evidence="1">
    <location>
        <begin position="143"/>
        <end position="187"/>
    </location>
</feature>
<name>A0A699K6K8_TANCI</name>
<sequence>MANQEQNPLQQEQPFVDATQVGFNLEDILINTNNEVSFSIPTCGIYEEVGVNTFRNAIGAHYLSHSSEYVVPLFIDIVRPWFETIEYGETVPAKGTLKKSLLPPRWRLRMALKPNQPEGPPFTYHMLAICSAAKPVVFKALKPSSNAERVPQGTKPRAKPRHKKHLTSLKQPSVSNSEGSPVKKELPSKITTLSREIQELKRHVQGMEIELPGDLNGIPTKL</sequence>
<dbReference type="EMBL" id="BKCJ010477064">
    <property type="protein sequence ID" value="GFA73023.1"/>
    <property type="molecule type" value="Genomic_DNA"/>
</dbReference>
<feature type="compositionally biased region" description="Basic residues" evidence="1">
    <location>
        <begin position="156"/>
        <end position="167"/>
    </location>
</feature>
<comment type="caution">
    <text evidence="2">The sequence shown here is derived from an EMBL/GenBank/DDBJ whole genome shotgun (WGS) entry which is preliminary data.</text>
</comment>
<feature type="non-terminal residue" evidence="2">
    <location>
        <position position="222"/>
    </location>
</feature>